<sequence>MVDVQQVGTEAVVTSNCSNPKYPKPKSTWHSQPFMPGTKLPAEVPVKKFPIDPLELKFKVCKWEWNSGSSMHESEDMRCFSVHKALGSIFSAAQIFSYDPDMLMTYYNATKLHDKAVLKNHAVLAKVPREDVGESEGD</sequence>
<organism evidence="1 2">
    <name type="scientific">Stylophora pistillata</name>
    <name type="common">Smooth cauliflower coral</name>
    <dbReference type="NCBI Taxonomy" id="50429"/>
    <lineage>
        <taxon>Eukaryota</taxon>
        <taxon>Metazoa</taxon>
        <taxon>Cnidaria</taxon>
        <taxon>Anthozoa</taxon>
        <taxon>Hexacorallia</taxon>
        <taxon>Scleractinia</taxon>
        <taxon>Astrocoeniina</taxon>
        <taxon>Pocilloporidae</taxon>
        <taxon>Stylophora</taxon>
    </lineage>
</organism>
<protein>
    <submittedName>
        <fullName evidence="1">Uncharacterized protein</fullName>
    </submittedName>
</protein>
<accession>A0A2B4RHB0</accession>
<gene>
    <name evidence="1" type="ORF">AWC38_SpisGene20112</name>
</gene>
<reference evidence="2" key="1">
    <citation type="journal article" date="2017" name="bioRxiv">
        <title>Comparative analysis of the genomes of Stylophora pistillata and Acropora digitifera provides evidence for extensive differences between species of corals.</title>
        <authorList>
            <person name="Voolstra C.R."/>
            <person name="Li Y."/>
            <person name="Liew Y.J."/>
            <person name="Baumgarten S."/>
            <person name="Zoccola D."/>
            <person name="Flot J.-F."/>
            <person name="Tambutte S."/>
            <person name="Allemand D."/>
            <person name="Aranda M."/>
        </authorList>
    </citation>
    <scope>NUCLEOTIDE SEQUENCE [LARGE SCALE GENOMIC DNA]</scope>
</reference>
<name>A0A2B4RHB0_STYPI</name>
<evidence type="ECO:0000313" key="2">
    <source>
        <dbReference type="Proteomes" id="UP000225706"/>
    </source>
</evidence>
<proteinExistence type="predicted"/>
<evidence type="ECO:0000313" key="1">
    <source>
        <dbReference type="EMBL" id="PFX15655.1"/>
    </source>
</evidence>
<comment type="caution">
    <text evidence="1">The sequence shown here is derived from an EMBL/GenBank/DDBJ whole genome shotgun (WGS) entry which is preliminary data.</text>
</comment>
<keyword evidence="2" id="KW-1185">Reference proteome</keyword>
<dbReference type="EMBL" id="LSMT01000624">
    <property type="protein sequence ID" value="PFX15655.1"/>
    <property type="molecule type" value="Genomic_DNA"/>
</dbReference>
<dbReference type="AlphaFoldDB" id="A0A2B4RHB0"/>
<dbReference type="Proteomes" id="UP000225706">
    <property type="component" value="Unassembled WGS sequence"/>
</dbReference>